<dbReference type="InParanoid" id="A0A448YFG8"/>
<keyword evidence="3" id="KW-0479">Metal-binding</keyword>
<protein>
    <recommendedName>
        <fullName evidence="6">nicotinamidase</fullName>
        <ecNumber evidence="6">3.5.1.19</ecNumber>
    </recommendedName>
    <alternativeName>
        <fullName evidence="7">Nicotinamide deamidase</fullName>
    </alternativeName>
</protein>
<evidence type="ECO:0000256" key="7">
    <source>
        <dbReference type="ARBA" id="ARBA00043224"/>
    </source>
</evidence>
<dbReference type="Pfam" id="PF00857">
    <property type="entry name" value="Isochorismatase"/>
    <property type="match status" value="1"/>
</dbReference>
<feature type="domain" description="Isochorismatase-like" evidence="8">
    <location>
        <begin position="8"/>
        <end position="222"/>
    </location>
</feature>
<dbReference type="EC" id="3.5.1.19" evidence="6"/>
<comment type="similarity">
    <text evidence="1">Belongs to the isochorismatase family.</text>
</comment>
<organism evidence="9 10">
    <name type="scientific">Brettanomyces naardenensis</name>
    <name type="common">Yeast</name>
    <dbReference type="NCBI Taxonomy" id="13370"/>
    <lineage>
        <taxon>Eukaryota</taxon>
        <taxon>Fungi</taxon>
        <taxon>Dikarya</taxon>
        <taxon>Ascomycota</taxon>
        <taxon>Saccharomycotina</taxon>
        <taxon>Pichiomycetes</taxon>
        <taxon>Pichiales</taxon>
        <taxon>Pichiaceae</taxon>
        <taxon>Brettanomyces</taxon>
    </lineage>
</organism>
<evidence type="ECO:0000313" key="9">
    <source>
        <dbReference type="EMBL" id="VEU19616.1"/>
    </source>
</evidence>
<keyword evidence="2" id="KW-0662">Pyridine nucleotide biosynthesis</keyword>
<proteinExistence type="inferred from homology"/>
<evidence type="ECO:0000256" key="4">
    <source>
        <dbReference type="ARBA" id="ARBA00022801"/>
    </source>
</evidence>
<accession>A0A448YFG8</accession>
<comment type="pathway">
    <text evidence="5">Cofactor biosynthesis; nicotinate biosynthesis; nicotinate from nicotinamide: step 1/1.</text>
</comment>
<evidence type="ECO:0000256" key="1">
    <source>
        <dbReference type="ARBA" id="ARBA00006336"/>
    </source>
</evidence>
<dbReference type="PANTHER" id="PTHR11080:SF2">
    <property type="entry name" value="LD05707P"/>
    <property type="match status" value="1"/>
</dbReference>
<dbReference type="AlphaFoldDB" id="A0A448YFG8"/>
<evidence type="ECO:0000256" key="5">
    <source>
        <dbReference type="ARBA" id="ARBA00037900"/>
    </source>
</evidence>
<dbReference type="InterPro" id="IPR000868">
    <property type="entry name" value="Isochorismatase-like_dom"/>
</dbReference>
<evidence type="ECO:0000313" key="10">
    <source>
        <dbReference type="Proteomes" id="UP000290900"/>
    </source>
</evidence>
<dbReference type="InterPro" id="IPR036380">
    <property type="entry name" value="Isochorismatase-like_sf"/>
</dbReference>
<reference evidence="9 10" key="1">
    <citation type="submission" date="2018-12" db="EMBL/GenBank/DDBJ databases">
        <authorList>
            <person name="Tiukova I."/>
            <person name="Dainat J."/>
        </authorList>
    </citation>
    <scope>NUCLEOTIDE SEQUENCE [LARGE SCALE GENOMIC DNA]</scope>
</reference>
<dbReference type="GO" id="GO:0019363">
    <property type="term" value="P:pyridine nucleotide biosynthetic process"/>
    <property type="evidence" value="ECO:0007669"/>
    <property type="project" value="UniProtKB-KW"/>
</dbReference>
<evidence type="ECO:0000256" key="6">
    <source>
        <dbReference type="ARBA" id="ARBA00039017"/>
    </source>
</evidence>
<dbReference type="SUPFAM" id="SSF52499">
    <property type="entry name" value="Isochorismatase-like hydrolases"/>
    <property type="match status" value="1"/>
</dbReference>
<evidence type="ECO:0000256" key="2">
    <source>
        <dbReference type="ARBA" id="ARBA00022642"/>
    </source>
</evidence>
<gene>
    <name evidence="9" type="ORF">BRENAR_LOCUS353</name>
</gene>
<evidence type="ECO:0000256" key="3">
    <source>
        <dbReference type="ARBA" id="ARBA00022723"/>
    </source>
</evidence>
<dbReference type="Proteomes" id="UP000290900">
    <property type="component" value="Unassembled WGS sequence"/>
</dbReference>
<evidence type="ECO:0000259" key="8">
    <source>
        <dbReference type="Pfam" id="PF00857"/>
    </source>
</evidence>
<sequence>MPEKFNPALMIIDLQEDFLPPSGSLAVDNGRDIIPSVMKLLDLTKYGWKAIVGTKDWHPEGHISFASANGQQPYTTKEFNNPVKGPVEKRLETLWPDHCVQGTFGSAFPEEFAIVFNKMVEEQPVPAALIKKGYLKDREYYSCFSDVWKMHHTECEKFLKDNDITDVYVVGLAYDYCVLNSSIDAADLGFNTYVIKDVSKAVAPESNTETEKTYKEHNIQLITMNSKELAKVENNF</sequence>
<keyword evidence="4" id="KW-0378">Hydrolase</keyword>
<dbReference type="EMBL" id="CAACVR010000001">
    <property type="protein sequence ID" value="VEU19616.1"/>
    <property type="molecule type" value="Genomic_DNA"/>
</dbReference>
<name>A0A448YFG8_BRENA</name>
<dbReference type="FunCoup" id="A0A448YFG8">
    <property type="interactions" value="418"/>
</dbReference>
<keyword evidence="10" id="KW-1185">Reference proteome</keyword>
<dbReference type="GO" id="GO:0046872">
    <property type="term" value="F:metal ion binding"/>
    <property type="evidence" value="ECO:0007669"/>
    <property type="project" value="UniProtKB-KW"/>
</dbReference>
<dbReference type="GO" id="GO:0008936">
    <property type="term" value="F:nicotinamidase activity"/>
    <property type="evidence" value="ECO:0007669"/>
    <property type="project" value="UniProtKB-EC"/>
</dbReference>
<dbReference type="STRING" id="13370.A0A448YFG8"/>
<dbReference type="InterPro" id="IPR052347">
    <property type="entry name" value="Isochorismatase_Nicotinamidase"/>
</dbReference>
<dbReference type="PANTHER" id="PTHR11080">
    <property type="entry name" value="PYRAZINAMIDASE/NICOTINAMIDASE"/>
    <property type="match status" value="1"/>
</dbReference>
<dbReference type="OrthoDB" id="3341310at2759"/>
<dbReference type="Gene3D" id="3.40.50.850">
    <property type="entry name" value="Isochorismatase-like"/>
    <property type="match status" value="1"/>
</dbReference>